<name>A0ABQ9I4T9_9NEOP</name>
<sequence length="227" mass="25194">MDKPRCLIDSCCPAMVTLCDFGSNSTYATLMEAGGEELVEQWGLAMRNVLVQYMERPSACSWLSMLLQIRSDSRRVQCRSTLNSEGEVDLVSSITRMQEQEKREIPEKSPPGRATAVKLSNCLLLTEAIRVRSLTQSPGFLHVGILLDNVTGWQDFSGISRFPRPCIRTSITVHNTVLRTIATTERTFTDPSKVVSGRGRRVKIPSHSTGQSCKLVFGDDKESPLPS</sequence>
<accession>A0ABQ9I4T9</accession>
<keyword evidence="2" id="KW-1185">Reference proteome</keyword>
<dbReference type="Proteomes" id="UP001159363">
    <property type="component" value="Chromosome 2"/>
</dbReference>
<organism evidence="1 2">
    <name type="scientific">Dryococelus australis</name>
    <dbReference type="NCBI Taxonomy" id="614101"/>
    <lineage>
        <taxon>Eukaryota</taxon>
        <taxon>Metazoa</taxon>
        <taxon>Ecdysozoa</taxon>
        <taxon>Arthropoda</taxon>
        <taxon>Hexapoda</taxon>
        <taxon>Insecta</taxon>
        <taxon>Pterygota</taxon>
        <taxon>Neoptera</taxon>
        <taxon>Polyneoptera</taxon>
        <taxon>Phasmatodea</taxon>
        <taxon>Verophasmatodea</taxon>
        <taxon>Anareolatae</taxon>
        <taxon>Phasmatidae</taxon>
        <taxon>Eurycanthinae</taxon>
        <taxon>Dryococelus</taxon>
    </lineage>
</organism>
<evidence type="ECO:0000313" key="1">
    <source>
        <dbReference type="EMBL" id="KAJ8891673.1"/>
    </source>
</evidence>
<reference evidence="1 2" key="1">
    <citation type="submission" date="2023-02" db="EMBL/GenBank/DDBJ databases">
        <title>LHISI_Scaffold_Assembly.</title>
        <authorList>
            <person name="Stuart O.P."/>
            <person name="Cleave R."/>
            <person name="Magrath M.J.L."/>
            <person name="Mikheyev A.S."/>
        </authorList>
    </citation>
    <scope>NUCLEOTIDE SEQUENCE [LARGE SCALE GENOMIC DNA]</scope>
    <source>
        <strain evidence="1">Daus_M_001</strain>
        <tissue evidence="1">Leg muscle</tissue>
    </source>
</reference>
<gene>
    <name evidence="1" type="ORF">PR048_004201</name>
</gene>
<proteinExistence type="predicted"/>
<dbReference type="EMBL" id="JARBHB010000002">
    <property type="protein sequence ID" value="KAJ8891673.1"/>
    <property type="molecule type" value="Genomic_DNA"/>
</dbReference>
<evidence type="ECO:0000313" key="2">
    <source>
        <dbReference type="Proteomes" id="UP001159363"/>
    </source>
</evidence>
<comment type="caution">
    <text evidence="1">The sequence shown here is derived from an EMBL/GenBank/DDBJ whole genome shotgun (WGS) entry which is preliminary data.</text>
</comment>
<protein>
    <submittedName>
        <fullName evidence="1">Uncharacterized protein</fullName>
    </submittedName>
</protein>